<dbReference type="SUPFAM" id="SSF102114">
    <property type="entry name" value="Radical SAM enzymes"/>
    <property type="match status" value="1"/>
</dbReference>
<dbReference type="GO" id="GO:0051536">
    <property type="term" value="F:iron-sulfur cluster binding"/>
    <property type="evidence" value="ECO:0007669"/>
    <property type="project" value="UniProtKB-KW"/>
</dbReference>
<evidence type="ECO:0000313" key="7">
    <source>
        <dbReference type="EMBL" id="HGE78451.1"/>
    </source>
</evidence>
<feature type="binding site" evidence="5">
    <location>
        <position position="79"/>
    </location>
    <ligand>
        <name>[4Fe-4S] cluster</name>
        <dbReference type="ChEBI" id="CHEBI:49883"/>
        <note>4Fe-4S-S-AdoMet</note>
    </ligand>
</feature>
<evidence type="ECO:0000256" key="3">
    <source>
        <dbReference type="ARBA" id="ARBA00023004"/>
    </source>
</evidence>
<gene>
    <name evidence="7" type="ORF">ENX68_05575</name>
</gene>
<dbReference type="Gene3D" id="3.20.20.70">
    <property type="entry name" value="Aldolase class I"/>
    <property type="match status" value="1"/>
</dbReference>
<dbReference type="PIRSF" id="PIRSF004869">
    <property type="entry name" value="PflX_prd"/>
    <property type="match status" value="1"/>
</dbReference>
<feature type="domain" description="Radical SAM core" evidence="6">
    <location>
        <begin position="70"/>
        <end position="199"/>
    </location>
</feature>
<dbReference type="InterPro" id="IPR040085">
    <property type="entry name" value="MJ0674-like"/>
</dbReference>
<name>A0A7V3RI29_UNCW3</name>
<protein>
    <submittedName>
        <fullName evidence="7">Radical SAM protein</fullName>
    </submittedName>
</protein>
<comment type="cofactor">
    <cofactor evidence="5">
        <name>[4Fe-4S] cluster</name>
        <dbReference type="ChEBI" id="CHEBI:49883"/>
    </cofactor>
    <text evidence="5">Binds 1 [4Fe-4S] cluster. The cluster is coordinated with 3 cysteines and an exchangeable S-adenosyl-L-methionine.</text>
</comment>
<evidence type="ECO:0000256" key="5">
    <source>
        <dbReference type="PIRSR" id="PIRSR004869-50"/>
    </source>
</evidence>
<reference evidence="7" key="1">
    <citation type="journal article" date="2020" name="mSystems">
        <title>Genome- and Community-Level Interaction Insights into Carbon Utilization and Element Cycling Functions of Hydrothermarchaeota in Hydrothermal Sediment.</title>
        <authorList>
            <person name="Zhou Z."/>
            <person name="Liu Y."/>
            <person name="Xu W."/>
            <person name="Pan J."/>
            <person name="Luo Z.H."/>
            <person name="Li M."/>
        </authorList>
    </citation>
    <scope>NUCLEOTIDE SEQUENCE [LARGE SCALE GENOMIC DNA]</scope>
    <source>
        <strain evidence="7">SpSt-961</strain>
    </source>
</reference>
<sequence>MPSKRITSELIETLYGLLAPCRLCPRQCRVNRLNGEIGNCKAGLKPKVSSYHQHFGEEYCLVGRFGSGTIFFTHCNLHCVYCQNYDISQLGLGLEISAEKLAQMMIDLQELGCHNINLVTPTPWVPQIVEALAIAQEKGLNVPVVYNCGGYESVETLKMLDGIIDIYMPDIKYGDNRKGEKYSKVPDYWDVVRLAVKEMHRQVGDLIIENGIAKKGLLIRHLILPNDIADSKKCLDFVINEVSRNSFVNIMDQYYPTYRAHEYPELNRRITPNEYKKVIESIKLERKDIF</sequence>
<dbReference type="GO" id="GO:0046872">
    <property type="term" value="F:metal ion binding"/>
    <property type="evidence" value="ECO:0007669"/>
    <property type="project" value="UniProtKB-KW"/>
</dbReference>
<evidence type="ECO:0000259" key="6">
    <source>
        <dbReference type="Pfam" id="PF04055"/>
    </source>
</evidence>
<dbReference type="InterPro" id="IPR013785">
    <property type="entry name" value="Aldolase_TIM"/>
</dbReference>
<organism evidence="7">
    <name type="scientific">candidate division WOR-3 bacterium</name>
    <dbReference type="NCBI Taxonomy" id="2052148"/>
    <lineage>
        <taxon>Bacteria</taxon>
        <taxon>Bacteria division WOR-3</taxon>
    </lineage>
</organism>
<feature type="binding site" evidence="5">
    <location>
        <position position="82"/>
    </location>
    <ligand>
        <name>[4Fe-4S] cluster</name>
        <dbReference type="ChEBI" id="CHEBI:49883"/>
        <note>4Fe-4S-S-AdoMet</note>
    </ligand>
</feature>
<dbReference type="InterPro" id="IPR007197">
    <property type="entry name" value="rSAM"/>
</dbReference>
<dbReference type="InterPro" id="IPR058240">
    <property type="entry name" value="rSAM_sf"/>
</dbReference>
<dbReference type="Pfam" id="PF04055">
    <property type="entry name" value="Radical_SAM"/>
    <property type="match status" value="1"/>
</dbReference>
<proteinExistence type="predicted"/>
<dbReference type="AlphaFoldDB" id="A0A7V3RI29"/>
<dbReference type="PANTHER" id="PTHR43075:SF1">
    <property type="entry name" value="FORMATE LYASE ACTIVATING ENZYME, PUTATIVE (AFU_ORTHOLOGUE AFUA_2G15630)-RELATED"/>
    <property type="match status" value="1"/>
</dbReference>
<evidence type="ECO:0000256" key="2">
    <source>
        <dbReference type="ARBA" id="ARBA00022723"/>
    </source>
</evidence>
<dbReference type="SFLD" id="SFLDS00029">
    <property type="entry name" value="Radical_SAM"/>
    <property type="match status" value="1"/>
</dbReference>
<keyword evidence="3 5" id="KW-0408">Iron</keyword>
<dbReference type="InterPro" id="IPR016431">
    <property type="entry name" value="Pyrv-formate_lyase-activ_prd"/>
</dbReference>
<feature type="binding site" evidence="5">
    <location>
        <position position="75"/>
    </location>
    <ligand>
        <name>[4Fe-4S] cluster</name>
        <dbReference type="ChEBI" id="CHEBI:49883"/>
        <note>4Fe-4S-S-AdoMet</note>
    </ligand>
</feature>
<dbReference type="PANTHER" id="PTHR43075">
    <property type="entry name" value="FORMATE LYASE ACTIVATING ENZYME, PUTATIVE (AFU_ORTHOLOGUE AFUA_2G15630)-RELATED"/>
    <property type="match status" value="1"/>
</dbReference>
<keyword evidence="2 5" id="KW-0479">Metal-binding</keyword>
<evidence type="ECO:0000256" key="4">
    <source>
        <dbReference type="ARBA" id="ARBA00023014"/>
    </source>
</evidence>
<keyword evidence="4 5" id="KW-0411">Iron-sulfur</keyword>
<accession>A0A7V3RI29</accession>
<dbReference type="EMBL" id="DTOZ01000144">
    <property type="protein sequence ID" value="HGE78451.1"/>
    <property type="molecule type" value="Genomic_DNA"/>
</dbReference>
<comment type="caution">
    <text evidence="7">The sequence shown here is derived from an EMBL/GenBank/DDBJ whole genome shotgun (WGS) entry which is preliminary data.</text>
</comment>
<dbReference type="GO" id="GO:0003824">
    <property type="term" value="F:catalytic activity"/>
    <property type="evidence" value="ECO:0007669"/>
    <property type="project" value="InterPro"/>
</dbReference>
<evidence type="ECO:0000256" key="1">
    <source>
        <dbReference type="ARBA" id="ARBA00022691"/>
    </source>
</evidence>
<keyword evidence="1 5" id="KW-0949">S-adenosyl-L-methionine</keyword>
<dbReference type="SFLD" id="SFLDG01099">
    <property type="entry name" value="Uncharacterised_Radical_SAM_Su"/>
    <property type="match status" value="1"/>
</dbReference>